<comment type="caution">
    <text evidence="1">The sequence shown here is derived from an EMBL/GenBank/DDBJ whole genome shotgun (WGS) entry which is preliminary data.</text>
</comment>
<evidence type="ECO:0000313" key="1">
    <source>
        <dbReference type="EMBL" id="KKN81777.1"/>
    </source>
</evidence>
<sequence>MDKWTEKWNKATPSYKLAMKERIGYYANLRLLMNSTIPASLFGTIENVKTAIPLARIRQHFNARSFPRSYK</sequence>
<protein>
    <submittedName>
        <fullName evidence="1">Uncharacterized protein</fullName>
    </submittedName>
</protein>
<accession>A0A0F9U3A1</accession>
<organism evidence="1">
    <name type="scientific">marine sediment metagenome</name>
    <dbReference type="NCBI Taxonomy" id="412755"/>
    <lineage>
        <taxon>unclassified sequences</taxon>
        <taxon>metagenomes</taxon>
        <taxon>ecological metagenomes</taxon>
    </lineage>
</organism>
<dbReference type="EMBL" id="LAZR01000211">
    <property type="protein sequence ID" value="KKN81777.1"/>
    <property type="molecule type" value="Genomic_DNA"/>
</dbReference>
<reference evidence="1" key="1">
    <citation type="journal article" date="2015" name="Nature">
        <title>Complex archaea that bridge the gap between prokaryotes and eukaryotes.</title>
        <authorList>
            <person name="Spang A."/>
            <person name="Saw J.H."/>
            <person name="Jorgensen S.L."/>
            <person name="Zaremba-Niedzwiedzka K."/>
            <person name="Martijn J."/>
            <person name="Lind A.E."/>
            <person name="van Eijk R."/>
            <person name="Schleper C."/>
            <person name="Guy L."/>
            <person name="Ettema T.J."/>
        </authorList>
    </citation>
    <scope>NUCLEOTIDE SEQUENCE</scope>
</reference>
<dbReference type="AlphaFoldDB" id="A0A0F9U3A1"/>
<gene>
    <name evidence="1" type="ORF">LCGC14_0316890</name>
</gene>
<name>A0A0F9U3A1_9ZZZZ</name>
<proteinExistence type="predicted"/>